<proteinExistence type="predicted"/>
<dbReference type="AlphaFoldDB" id="A0A1X6PBT0"/>
<name>A0A1X6PBT0_PORUM</name>
<accession>A0A1X6PBT0</accession>
<dbReference type="EMBL" id="KV918815">
    <property type="protein sequence ID" value="OSX78322.1"/>
    <property type="molecule type" value="Genomic_DNA"/>
</dbReference>
<protein>
    <submittedName>
        <fullName evidence="1">Uncharacterized protein</fullName>
    </submittedName>
</protein>
<gene>
    <name evidence="1" type="ORF">BU14_0112s0021</name>
</gene>
<organism evidence="1 2">
    <name type="scientific">Porphyra umbilicalis</name>
    <name type="common">Purple laver</name>
    <name type="synonym">Red alga</name>
    <dbReference type="NCBI Taxonomy" id="2786"/>
    <lineage>
        <taxon>Eukaryota</taxon>
        <taxon>Rhodophyta</taxon>
        <taxon>Bangiophyceae</taxon>
        <taxon>Bangiales</taxon>
        <taxon>Bangiaceae</taxon>
        <taxon>Porphyra</taxon>
    </lineage>
</organism>
<keyword evidence="2" id="KW-1185">Reference proteome</keyword>
<sequence>MQGHMLALTGGADMWRCPSGYPCLVADMGSLSAPSWLMTRPRTVASLETQWLLSVWSFARWCALRPKLWVCGDGVVGVPCRDCGLVMAYESLGATHLACRTEGCALIGVPQGELMPTLPKTAMGLAFRSARRTFGGVRGFPIVPDLPIAVQHPLLHCTSNIIRMIFFFMLACFTRQQADTARASIYEFEGKTNMGAMYGREFRALVAKLLACPDMLGVPIDRAILMLMSLAQLLSAAWRKAVGRGSVAEREASAAILELSAKLLAPLFALFKRLDPETKDKGVFNLYVHAAAAHAREHTGRNAPPVPLVSDDDIEGIIRQLNTYFKTRTSNISRVEALVDMHAIFPYVTEPTRSRFSAEAGIYTASLRVCACAAGLGPTLQADFKHAEALAANDEALSVAHSVGSNGADVTTFTLPASVRETEQTIMNIVYRSEDETVVRLGIERRIALALVQRQAVVDIYFCGNLGGEHSVMANVLLTTPLPPETCPGGAPDPTSDEPVPELDDIEAQVPAAAGGLAPHSSGDASVPTPIFMEQPGTTPSEITPFLPPVALRRRLFGGEDETNIGDAGEWAAAAREELTMVEMCVTRTQTEHFEDWCSKNAADATEIRHAAEKLQVKLIELLANSTSAVVHVV</sequence>
<reference evidence="1 2" key="1">
    <citation type="submission" date="2017-03" db="EMBL/GenBank/DDBJ databases">
        <title>WGS assembly of Porphyra umbilicalis.</title>
        <authorList>
            <person name="Brawley S.H."/>
            <person name="Blouin N.A."/>
            <person name="Ficko-Blean E."/>
            <person name="Wheeler G.L."/>
            <person name="Lohr M."/>
            <person name="Goodson H.V."/>
            <person name="Jenkins J.W."/>
            <person name="Blaby-Haas C.E."/>
            <person name="Helliwell K.E."/>
            <person name="Chan C."/>
            <person name="Marriage T."/>
            <person name="Bhattacharya D."/>
            <person name="Klein A.S."/>
            <person name="Badis Y."/>
            <person name="Brodie J."/>
            <person name="Cao Y."/>
            <person name="Collen J."/>
            <person name="Dittami S.M."/>
            <person name="Gachon C.M."/>
            <person name="Green B.R."/>
            <person name="Karpowicz S."/>
            <person name="Kim J.W."/>
            <person name="Kudahl U."/>
            <person name="Lin S."/>
            <person name="Michel G."/>
            <person name="Mittag M."/>
            <person name="Olson B.J."/>
            <person name="Pangilinan J."/>
            <person name="Peng Y."/>
            <person name="Qiu H."/>
            <person name="Shu S."/>
            <person name="Singer J.T."/>
            <person name="Smith A.G."/>
            <person name="Sprecher B.N."/>
            <person name="Wagner V."/>
            <person name="Wang W."/>
            <person name="Wang Z.-Y."/>
            <person name="Yan J."/>
            <person name="Yarish C."/>
            <person name="Zoeuner-Riek S."/>
            <person name="Zhuang Y."/>
            <person name="Zou Y."/>
            <person name="Lindquist E.A."/>
            <person name="Grimwood J."/>
            <person name="Barry K."/>
            <person name="Rokhsar D.S."/>
            <person name="Schmutz J."/>
            <person name="Stiller J.W."/>
            <person name="Grossman A.R."/>
            <person name="Prochnik S.E."/>
        </authorList>
    </citation>
    <scope>NUCLEOTIDE SEQUENCE [LARGE SCALE GENOMIC DNA]</scope>
    <source>
        <strain evidence="1">4086291</strain>
    </source>
</reference>
<evidence type="ECO:0000313" key="1">
    <source>
        <dbReference type="EMBL" id="OSX78322.1"/>
    </source>
</evidence>
<dbReference type="Proteomes" id="UP000218209">
    <property type="component" value="Unassembled WGS sequence"/>
</dbReference>
<evidence type="ECO:0000313" key="2">
    <source>
        <dbReference type="Proteomes" id="UP000218209"/>
    </source>
</evidence>